<feature type="region of interest" description="Disordered" evidence="8">
    <location>
        <begin position="322"/>
        <end position="342"/>
    </location>
</feature>
<keyword evidence="5 9" id="KW-0472">Membrane</keyword>
<dbReference type="CDD" id="cd00063">
    <property type="entry name" value="FN3"/>
    <property type="match status" value="1"/>
</dbReference>
<accession>A0A8C2WWK1</accession>
<dbReference type="PROSITE" id="PS50853">
    <property type="entry name" value="FN3"/>
    <property type="match status" value="1"/>
</dbReference>
<dbReference type="GO" id="GO:0009897">
    <property type="term" value="C:external side of plasma membrane"/>
    <property type="evidence" value="ECO:0007669"/>
    <property type="project" value="TreeGrafter"/>
</dbReference>
<reference evidence="12" key="2">
    <citation type="submission" date="2025-09" db="UniProtKB">
        <authorList>
            <consortium name="Ensembl"/>
        </authorList>
    </citation>
    <scope>IDENTIFICATION</scope>
</reference>
<dbReference type="InterPro" id="IPR013783">
    <property type="entry name" value="Ig-like_fold"/>
</dbReference>
<dbReference type="SUPFAM" id="SSF49265">
    <property type="entry name" value="Fibronectin type III"/>
    <property type="match status" value="2"/>
</dbReference>
<evidence type="ECO:0000313" key="12">
    <source>
        <dbReference type="Ensembl" id="ENSCLMP00005010239.1"/>
    </source>
</evidence>
<evidence type="ECO:0000256" key="3">
    <source>
        <dbReference type="ARBA" id="ARBA00022729"/>
    </source>
</evidence>
<dbReference type="Pfam" id="PF21604">
    <property type="entry name" value="CRLF2_D1"/>
    <property type="match status" value="1"/>
</dbReference>
<evidence type="ECO:0000259" key="11">
    <source>
        <dbReference type="PROSITE" id="PS50853"/>
    </source>
</evidence>
<dbReference type="RefSeq" id="XP_034405304.1">
    <property type="nucleotide sequence ID" value="XM_034549413.1"/>
</dbReference>
<dbReference type="PANTHER" id="PTHR23037:SF47">
    <property type="entry name" value="INTERLEUKIN 2 RECEPTOR SUBUNIT GAMMA"/>
    <property type="match status" value="1"/>
</dbReference>
<evidence type="ECO:0000256" key="8">
    <source>
        <dbReference type="SAM" id="MobiDB-lite"/>
    </source>
</evidence>
<evidence type="ECO:0000256" key="10">
    <source>
        <dbReference type="SAM" id="SignalP"/>
    </source>
</evidence>
<gene>
    <name evidence="12" type="primary">LOC117742279</name>
</gene>
<sequence>MPTRLLLLLCLTGHVFAREPPDVDCLVVHLKYVHCSWNKQGTPEVNYTFYGWFQTEKSKEDIECPNYLSENNMNTGCNQPYKDSQRFTIFNTKLVHGKQTSPGEHDLKTKVKLNPPTNLTVRNGSDSNLWLNWSQIKFSCVESEVRYRVNNRKWANYHVRIGEQNYCVNLPSSRSQYELQVRSRLGEACGLSSFWSNWSEPVVWGSNNSTCSAHCRTATEEKDTKQRTSSMSVWTPVLYVVGAFILILMVMMLLHHERIRIIFIPVVPKPSPDLHNIEDWFQFPKGQKESFNYNERPCLVREYCHVSQSDSEDCSAFIPENESDLSTSCSSSASTVSDMVSV</sequence>
<dbReference type="InterPro" id="IPR003961">
    <property type="entry name" value="FN3_dom"/>
</dbReference>
<feature type="compositionally biased region" description="Low complexity" evidence="8">
    <location>
        <begin position="324"/>
        <end position="342"/>
    </location>
</feature>
<proteinExistence type="predicted"/>
<feature type="signal peptide" evidence="10">
    <location>
        <begin position="1"/>
        <end position="17"/>
    </location>
</feature>
<evidence type="ECO:0000256" key="7">
    <source>
        <dbReference type="ARBA" id="ARBA00023180"/>
    </source>
</evidence>
<dbReference type="GeneID" id="117742279"/>
<evidence type="ECO:0000256" key="2">
    <source>
        <dbReference type="ARBA" id="ARBA00022692"/>
    </source>
</evidence>
<evidence type="ECO:0000313" key="13">
    <source>
        <dbReference type="Proteomes" id="UP000694565"/>
    </source>
</evidence>
<evidence type="ECO:0000256" key="4">
    <source>
        <dbReference type="ARBA" id="ARBA00022989"/>
    </source>
</evidence>
<feature type="domain" description="Fibronectin type-III" evidence="11">
    <location>
        <begin position="115"/>
        <end position="213"/>
    </location>
</feature>
<evidence type="ECO:0000256" key="9">
    <source>
        <dbReference type="SAM" id="Phobius"/>
    </source>
</evidence>
<dbReference type="InterPro" id="IPR048651">
    <property type="entry name" value="CRLF2-like_D1"/>
</dbReference>
<dbReference type="PANTHER" id="PTHR23037">
    <property type="entry name" value="CYTOKINE RECEPTOR"/>
    <property type="match status" value="1"/>
</dbReference>
<dbReference type="Ensembl" id="ENSCLMT00005011081.1">
    <property type="protein sequence ID" value="ENSCLMP00005010239.1"/>
    <property type="gene ID" value="ENSCLMG00005005687.1"/>
</dbReference>
<dbReference type="Gene3D" id="2.60.40.10">
    <property type="entry name" value="Immunoglobulins"/>
    <property type="match status" value="2"/>
</dbReference>
<keyword evidence="13" id="KW-1185">Reference proteome</keyword>
<keyword evidence="7" id="KW-0325">Glycoprotein</keyword>
<evidence type="ECO:0000256" key="5">
    <source>
        <dbReference type="ARBA" id="ARBA00023136"/>
    </source>
</evidence>
<dbReference type="InterPro" id="IPR036116">
    <property type="entry name" value="FN3_sf"/>
</dbReference>
<reference evidence="12" key="1">
    <citation type="submission" date="2025-08" db="UniProtKB">
        <authorList>
            <consortium name="Ensembl"/>
        </authorList>
    </citation>
    <scope>IDENTIFICATION</scope>
</reference>
<keyword evidence="6" id="KW-0675">Receptor</keyword>
<dbReference type="GeneTree" id="ENSGT00940000164309"/>
<dbReference type="FunFam" id="2.60.40.10:FF:000754">
    <property type="entry name" value="Cytokine receptor common subunit gamma"/>
    <property type="match status" value="1"/>
</dbReference>
<keyword evidence="4 9" id="KW-1133">Transmembrane helix</keyword>
<name>A0A8C2WWK1_CYCLU</name>
<evidence type="ECO:0000256" key="1">
    <source>
        <dbReference type="ARBA" id="ARBA00004479"/>
    </source>
</evidence>
<keyword evidence="3 10" id="KW-0732">Signal</keyword>
<dbReference type="AlphaFoldDB" id="A0A8C2WWK1"/>
<organism evidence="12 13">
    <name type="scientific">Cyclopterus lumpus</name>
    <name type="common">Lumpsucker</name>
    <dbReference type="NCBI Taxonomy" id="8103"/>
    <lineage>
        <taxon>Eukaryota</taxon>
        <taxon>Metazoa</taxon>
        <taxon>Chordata</taxon>
        <taxon>Craniata</taxon>
        <taxon>Vertebrata</taxon>
        <taxon>Euteleostomi</taxon>
        <taxon>Actinopterygii</taxon>
        <taxon>Neopterygii</taxon>
        <taxon>Teleostei</taxon>
        <taxon>Neoteleostei</taxon>
        <taxon>Acanthomorphata</taxon>
        <taxon>Eupercaria</taxon>
        <taxon>Perciformes</taxon>
        <taxon>Cottioidei</taxon>
        <taxon>Cottales</taxon>
        <taxon>Cyclopteridae</taxon>
        <taxon>Cyclopterus</taxon>
    </lineage>
</organism>
<comment type="subcellular location">
    <subcellularLocation>
        <location evidence="1">Membrane</location>
        <topology evidence="1">Single-pass type I membrane protein</topology>
    </subcellularLocation>
</comment>
<dbReference type="GO" id="GO:0004896">
    <property type="term" value="F:cytokine receptor activity"/>
    <property type="evidence" value="ECO:0007669"/>
    <property type="project" value="TreeGrafter"/>
</dbReference>
<keyword evidence="2 9" id="KW-0812">Transmembrane</keyword>
<dbReference type="KEGG" id="clum:117742279"/>
<dbReference type="Proteomes" id="UP000694565">
    <property type="component" value="Unplaced"/>
</dbReference>
<feature type="transmembrane region" description="Helical" evidence="9">
    <location>
        <begin position="233"/>
        <end position="254"/>
    </location>
</feature>
<evidence type="ECO:0000256" key="6">
    <source>
        <dbReference type="ARBA" id="ARBA00023170"/>
    </source>
</evidence>
<protein>
    <recommendedName>
        <fullName evidence="11">Fibronectin type-III domain-containing protein</fullName>
    </recommendedName>
</protein>
<feature type="chain" id="PRO_5034878954" description="Fibronectin type-III domain-containing protein" evidence="10">
    <location>
        <begin position="18"/>
        <end position="342"/>
    </location>
</feature>
<dbReference type="OrthoDB" id="8942047at2759"/>